<organism evidence="2 3">
    <name type="scientific">Paenibacillus turicensis</name>
    <dbReference type="NCBI Taxonomy" id="160487"/>
    <lineage>
        <taxon>Bacteria</taxon>
        <taxon>Bacillati</taxon>
        <taxon>Bacillota</taxon>
        <taxon>Bacilli</taxon>
        <taxon>Bacillales</taxon>
        <taxon>Paenibacillaceae</taxon>
        <taxon>Paenibacillus</taxon>
    </lineage>
</organism>
<accession>A0ABS4FV50</accession>
<protein>
    <submittedName>
        <fullName evidence="2">Uncharacterized protein</fullName>
    </submittedName>
</protein>
<evidence type="ECO:0000313" key="2">
    <source>
        <dbReference type="EMBL" id="MBP1906457.1"/>
    </source>
</evidence>
<dbReference type="Proteomes" id="UP001519272">
    <property type="component" value="Unassembled WGS sequence"/>
</dbReference>
<keyword evidence="1" id="KW-1133">Transmembrane helix</keyword>
<dbReference type="EMBL" id="JAGGKG010000015">
    <property type="protein sequence ID" value="MBP1906457.1"/>
    <property type="molecule type" value="Genomic_DNA"/>
</dbReference>
<reference evidence="2 3" key="1">
    <citation type="submission" date="2021-03" db="EMBL/GenBank/DDBJ databases">
        <title>Genomic Encyclopedia of Type Strains, Phase IV (KMG-IV): sequencing the most valuable type-strain genomes for metagenomic binning, comparative biology and taxonomic classification.</title>
        <authorList>
            <person name="Goeker M."/>
        </authorList>
    </citation>
    <scope>NUCLEOTIDE SEQUENCE [LARGE SCALE GENOMIC DNA]</scope>
    <source>
        <strain evidence="2 3">DSM 14349</strain>
    </source>
</reference>
<evidence type="ECO:0000313" key="3">
    <source>
        <dbReference type="Proteomes" id="UP001519272"/>
    </source>
</evidence>
<keyword evidence="3" id="KW-1185">Reference proteome</keyword>
<name>A0ABS4FV50_9BACL</name>
<comment type="caution">
    <text evidence="2">The sequence shown here is derived from an EMBL/GenBank/DDBJ whole genome shotgun (WGS) entry which is preliminary data.</text>
</comment>
<keyword evidence="1" id="KW-0812">Transmembrane</keyword>
<gene>
    <name evidence="2" type="ORF">J2Z32_003107</name>
</gene>
<feature type="transmembrane region" description="Helical" evidence="1">
    <location>
        <begin position="12"/>
        <end position="30"/>
    </location>
</feature>
<proteinExistence type="predicted"/>
<dbReference type="RefSeq" id="WP_210090053.1">
    <property type="nucleotide sequence ID" value="NZ_JAGGKG010000015.1"/>
</dbReference>
<evidence type="ECO:0000256" key="1">
    <source>
        <dbReference type="SAM" id="Phobius"/>
    </source>
</evidence>
<keyword evidence="1" id="KW-0472">Membrane</keyword>
<sequence length="179" mass="20492">MNMMLKQKRFKITIISFLVVTLLVVSFTYMKQKVVTDAKSAAKAEIIKNTELHVLNAEEHSEMTLDGAVIMIMPDMEVFIGGDVVFHKELTDVKYMKISYYYIEDGEAIPLRVNIFTTEGSEHGMSFKKQDMGTERGEKLISTKKVALFSDILRFSAEGTFMNGERFEYTTKVNVKKVY</sequence>